<keyword evidence="4" id="KW-1185">Reference proteome</keyword>
<sequence>MQTFGHRDLVLYFLLTTIIITYDGQFFQFLFFLVQNSPFLIVKFPYIYLTRRIVCAFPFQSNFSQRATNSEYLVVQMLRYLYKILPMSSTARIFLDQRVFEILHRIRRIREFNDGLGDILFSRYSNVGEGQQDTEGLWIYSKSRADTKPHDILVLYVHGGAGFGRGTSHMYTEYLSIFTLNLLEQGFSNPGIYVPTFPDDKFDKYPHQLGTVLKAYEYLTSISNENCHLAVMGDSSGATLCLSLLLTLAEPSPMLVRTLLASQKEKLKIETTEQLAEYYQNLKKPAVALLVSPITNLFTDDTGSLKSTTSKDDYLSVQVVRGWAQEYLQDSLYYEEYKDSELAYFDPGQVQDKTWWKRAMPKYGMLISYGSEELLAPEIETFISKLSDEEIGSKIRVDKQDAQVHNWGLLAFYTERLIDHREVSLQIFSSVISRMLLWNTVSYFDSGAKHPTNIVTIDEDYV</sequence>
<evidence type="ECO:0008006" key="5">
    <source>
        <dbReference type="Google" id="ProtNLM"/>
    </source>
</evidence>
<dbReference type="PANTHER" id="PTHR48081:SF2">
    <property type="entry name" value="ALPHA_BETA-HYDROLASE"/>
    <property type="match status" value="1"/>
</dbReference>
<dbReference type="KEGG" id="pic:PICST_32251"/>
<dbReference type="InterPro" id="IPR019436">
    <property type="entry name" value="Say1-like"/>
</dbReference>
<dbReference type="GO" id="GO:0016787">
    <property type="term" value="F:hydrolase activity"/>
    <property type="evidence" value="ECO:0007669"/>
    <property type="project" value="UniProtKB-KW"/>
</dbReference>
<keyword evidence="2" id="KW-0472">Membrane</keyword>
<dbReference type="InParanoid" id="A3LVU9"/>
<protein>
    <recommendedName>
        <fullName evidence="5">Alpha/beta hydrolase fold-3 domain-containing protein</fullName>
    </recommendedName>
</protein>
<feature type="transmembrane region" description="Helical" evidence="2">
    <location>
        <begin position="9"/>
        <end position="34"/>
    </location>
</feature>
<keyword evidence="1" id="KW-0378">Hydrolase</keyword>
<dbReference type="RefSeq" id="XP_001384874.2">
    <property type="nucleotide sequence ID" value="XM_001384837.1"/>
</dbReference>
<dbReference type="OrthoDB" id="408631at2759"/>
<keyword evidence="2" id="KW-0812">Transmembrane</keyword>
<evidence type="ECO:0000313" key="3">
    <source>
        <dbReference type="EMBL" id="ABN66845.2"/>
    </source>
</evidence>
<reference evidence="3 4" key="1">
    <citation type="journal article" date="2007" name="Nat. Biotechnol.">
        <title>Genome sequence of the lignocellulose-bioconverting and xylose-fermenting yeast Pichia stipitis.</title>
        <authorList>
            <person name="Jeffries T.W."/>
            <person name="Grigoriev I.V."/>
            <person name="Grimwood J."/>
            <person name="Laplaza J.M."/>
            <person name="Aerts A."/>
            <person name="Salamov A."/>
            <person name="Schmutz J."/>
            <person name="Lindquist E."/>
            <person name="Dehal P."/>
            <person name="Shapiro H."/>
            <person name="Jin Y.S."/>
            <person name="Passoth V."/>
            <person name="Richardson P.M."/>
        </authorList>
    </citation>
    <scope>NUCLEOTIDE SEQUENCE [LARGE SCALE GENOMIC DNA]</scope>
    <source>
        <strain evidence="4">ATCC 58785 / CBS 6054 / NBRC 10063 / NRRL Y-11545</strain>
    </source>
</reference>
<gene>
    <name evidence="3" type="ORF">PICST_32251</name>
</gene>
<dbReference type="Pfam" id="PF10340">
    <property type="entry name" value="Say1_Mug180"/>
    <property type="match status" value="2"/>
</dbReference>
<dbReference type="EMBL" id="CP000499">
    <property type="protein sequence ID" value="ABN66845.2"/>
    <property type="molecule type" value="Genomic_DNA"/>
</dbReference>
<keyword evidence="2" id="KW-1133">Transmembrane helix</keyword>
<dbReference type="ESTHER" id="picst-a3lvu9">
    <property type="family name" value="Steryl_acetyl_hydrolase"/>
</dbReference>
<dbReference type="PANTHER" id="PTHR48081">
    <property type="entry name" value="AB HYDROLASE SUPERFAMILY PROTEIN C4A8.06C"/>
    <property type="match status" value="1"/>
</dbReference>
<dbReference type="AlphaFoldDB" id="A3LVU9"/>
<dbReference type="OMA" id="YLEFLMA"/>
<dbReference type="InterPro" id="IPR029058">
    <property type="entry name" value="AB_hydrolase_fold"/>
</dbReference>
<dbReference type="InterPro" id="IPR050300">
    <property type="entry name" value="GDXG_lipolytic_enzyme"/>
</dbReference>
<dbReference type="GeneID" id="4839248"/>
<evidence type="ECO:0000313" key="4">
    <source>
        <dbReference type="Proteomes" id="UP000002258"/>
    </source>
</evidence>
<dbReference type="STRING" id="322104.A3LVU9"/>
<dbReference type="HOGENOM" id="CLU_047269_1_0_1"/>
<accession>A3LVU9</accession>
<dbReference type="SUPFAM" id="SSF53474">
    <property type="entry name" value="alpha/beta-Hydrolases"/>
    <property type="match status" value="1"/>
</dbReference>
<dbReference type="Proteomes" id="UP000002258">
    <property type="component" value="Chromosome 5"/>
</dbReference>
<evidence type="ECO:0000256" key="1">
    <source>
        <dbReference type="ARBA" id="ARBA00022801"/>
    </source>
</evidence>
<proteinExistence type="predicted"/>
<organism evidence="3 4">
    <name type="scientific">Scheffersomyces stipitis (strain ATCC 58785 / CBS 6054 / NBRC 10063 / NRRL Y-11545)</name>
    <name type="common">Yeast</name>
    <name type="synonym">Pichia stipitis</name>
    <dbReference type="NCBI Taxonomy" id="322104"/>
    <lineage>
        <taxon>Eukaryota</taxon>
        <taxon>Fungi</taxon>
        <taxon>Dikarya</taxon>
        <taxon>Ascomycota</taxon>
        <taxon>Saccharomycotina</taxon>
        <taxon>Pichiomycetes</taxon>
        <taxon>Debaryomycetaceae</taxon>
        <taxon>Scheffersomyces</taxon>
    </lineage>
</organism>
<dbReference type="Gene3D" id="3.40.50.1820">
    <property type="entry name" value="alpha/beta hydrolase"/>
    <property type="match status" value="1"/>
</dbReference>
<evidence type="ECO:0000256" key="2">
    <source>
        <dbReference type="SAM" id="Phobius"/>
    </source>
</evidence>
<name>A3LVU9_PICST</name>
<dbReference type="eggNOG" id="ENOG502RVJ9">
    <property type="taxonomic scope" value="Eukaryota"/>
</dbReference>